<feature type="domain" description="PAS" evidence="18">
    <location>
        <begin position="338"/>
        <end position="381"/>
    </location>
</feature>
<evidence type="ECO:0000256" key="4">
    <source>
        <dbReference type="ARBA" id="ARBA00022553"/>
    </source>
</evidence>
<keyword evidence="14" id="KW-0843">Virulence</keyword>
<keyword evidence="17" id="KW-0812">Transmembrane</keyword>
<evidence type="ECO:0000256" key="5">
    <source>
        <dbReference type="ARBA" id="ARBA00022606"/>
    </source>
</evidence>
<dbReference type="RefSeq" id="WP_186770096.1">
    <property type="nucleotide sequence ID" value="NZ_JACOMF010000007.1"/>
</dbReference>
<evidence type="ECO:0000259" key="19">
    <source>
        <dbReference type="PROSITE" id="PS50113"/>
    </source>
</evidence>
<evidence type="ECO:0000259" key="18">
    <source>
        <dbReference type="PROSITE" id="PS50112"/>
    </source>
</evidence>
<dbReference type="SMART" id="SM00911">
    <property type="entry name" value="HWE_HK"/>
    <property type="match status" value="1"/>
</dbReference>
<keyword evidence="11" id="KW-0418">Kinase</keyword>
<dbReference type="InterPro" id="IPR000700">
    <property type="entry name" value="PAS-assoc_C"/>
</dbReference>
<keyword evidence="3" id="KW-0600">Photoreceptor protein</keyword>
<evidence type="ECO:0000256" key="13">
    <source>
        <dbReference type="ARBA" id="ARBA00022991"/>
    </source>
</evidence>
<evidence type="ECO:0000256" key="3">
    <source>
        <dbReference type="ARBA" id="ARBA00022543"/>
    </source>
</evidence>
<dbReference type="PANTHER" id="PTHR41523">
    <property type="entry name" value="TWO-COMPONENT SYSTEM SENSOR PROTEIN"/>
    <property type="match status" value="1"/>
</dbReference>
<dbReference type="InterPro" id="IPR011102">
    <property type="entry name" value="Sig_transdc_His_kinase_HWE"/>
</dbReference>
<evidence type="ECO:0000256" key="8">
    <source>
        <dbReference type="ARBA" id="ARBA00022679"/>
    </source>
</evidence>
<dbReference type="CDD" id="cd12915">
    <property type="entry name" value="PDC2_DGC_like"/>
    <property type="match status" value="1"/>
</dbReference>
<evidence type="ECO:0000256" key="10">
    <source>
        <dbReference type="ARBA" id="ARBA00022741"/>
    </source>
</evidence>
<keyword evidence="10" id="KW-0547">Nucleotide-binding</keyword>
<keyword evidence="21" id="KW-1185">Reference proteome</keyword>
<dbReference type="PROSITE" id="PS50112">
    <property type="entry name" value="PAS"/>
    <property type="match status" value="2"/>
</dbReference>
<dbReference type="PROSITE" id="PS50113">
    <property type="entry name" value="PAC"/>
    <property type="match status" value="2"/>
</dbReference>
<dbReference type="InterPro" id="IPR035965">
    <property type="entry name" value="PAS-like_dom_sf"/>
</dbReference>
<dbReference type="Pfam" id="PF07536">
    <property type="entry name" value="HWE_HK"/>
    <property type="match status" value="1"/>
</dbReference>
<keyword evidence="17" id="KW-1133">Transmembrane helix</keyword>
<keyword evidence="6" id="KW-0285">Flavoprotein</keyword>
<dbReference type="EMBL" id="JACOMF010000007">
    <property type="protein sequence ID" value="MBC4015321.1"/>
    <property type="molecule type" value="Genomic_DNA"/>
</dbReference>
<dbReference type="Pfam" id="PF13426">
    <property type="entry name" value="PAS_9"/>
    <property type="match status" value="1"/>
</dbReference>
<evidence type="ECO:0000256" key="2">
    <source>
        <dbReference type="ARBA" id="ARBA00012438"/>
    </source>
</evidence>
<dbReference type="InterPro" id="IPR013655">
    <property type="entry name" value="PAS_fold_3"/>
</dbReference>
<dbReference type="Gene3D" id="2.10.70.100">
    <property type="match status" value="1"/>
</dbReference>
<dbReference type="NCBIfam" id="TIGR00229">
    <property type="entry name" value="sensory_box"/>
    <property type="match status" value="2"/>
</dbReference>
<proteinExistence type="predicted"/>
<keyword evidence="15" id="KW-0675">Receptor</keyword>
<dbReference type="CDD" id="cd12914">
    <property type="entry name" value="PDC1_DGC_like"/>
    <property type="match status" value="1"/>
</dbReference>
<keyword evidence="12" id="KW-0067">ATP-binding</keyword>
<evidence type="ECO:0000256" key="11">
    <source>
        <dbReference type="ARBA" id="ARBA00022777"/>
    </source>
</evidence>
<name>A0A9X0QWP8_9PROT</name>
<dbReference type="Gene3D" id="3.30.565.10">
    <property type="entry name" value="Histidine kinase-like ATPase, C-terminal domain"/>
    <property type="match status" value="1"/>
</dbReference>
<evidence type="ECO:0000256" key="7">
    <source>
        <dbReference type="ARBA" id="ARBA00022643"/>
    </source>
</evidence>
<evidence type="ECO:0000256" key="12">
    <source>
        <dbReference type="ARBA" id="ARBA00022840"/>
    </source>
</evidence>
<dbReference type="SUPFAM" id="SSF55785">
    <property type="entry name" value="PYP-like sensor domain (PAS domain)"/>
    <property type="match status" value="3"/>
</dbReference>
<evidence type="ECO:0000313" key="20">
    <source>
        <dbReference type="EMBL" id="MBC4015321.1"/>
    </source>
</evidence>
<dbReference type="CDD" id="cd00130">
    <property type="entry name" value="PAS"/>
    <property type="match status" value="2"/>
</dbReference>
<evidence type="ECO:0000256" key="17">
    <source>
        <dbReference type="SAM" id="Phobius"/>
    </source>
</evidence>
<comment type="caution">
    <text evidence="20">The sequence shown here is derived from an EMBL/GenBank/DDBJ whole genome shotgun (WGS) entry which is preliminary data.</text>
</comment>
<evidence type="ECO:0000256" key="6">
    <source>
        <dbReference type="ARBA" id="ARBA00022630"/>
    </source>
</evidence>
<keyword evidence="13" id="KW-0157">Chromophore</keyword>
<feature type="transmembrane region" description="Helical" evidence="17">
    <location>
        <begin position="12"/>
        <end position="33"/>
    </location>
</feature>
<feature type="domain" description="PAC" evidence="19">
    <location>
        <begin position="536"/>
        <end position="590"/>
    </location>
</feature>
<dbReference type="SMART" id="SM00086">
    <property type="entry name" value="PAC"/>
    <property type="match status" value="3"/>
</dbReference>
<feature type="domain" description="PAC" evidence="19">
    <location>
        <begin position="667"/>
        <end position="719"/>
    </location>
</feature>
<keyword evidence="4" id="KW-0597">Phosphoprotein</keyword>
<dbReference type="EC" id="2.7.13.3" evidence="2"/>
<evidence type="ECO:0000256" key="1">
    <source>
        <dbReference type="ARBA" id="ARBA00000085"/>
    </source>
</evidence>
<comment type="catalytic activity">
    <reaction evidence="1">
        <text>ATP + protein L-histidine = ADP + protein N-phospho-L-histidine.</text>
        <dbReference type="EC" id="2.7.13.3"/>
    </reaction>
</comment>
<organism evidence="20 21">
    <name type="scientific">Siccirubricoccus deserti</name>
    <dbReference type="NCBI Taxonomy" id="2013562"/>
    <lineage>
        <taxon>Bacteria</taxon>
        <taxon>Pseudomonadati</taxon>
        <taxon>Pseudomonadota</taxon>
        <taxon>Alphaproteobacteria</taxon>
        <taxon>Acetobacterales</taxon>
        <taxon>Roseomonadaceae</taxon>
        <taxon>Siccirubricoccus</taxon>
    </lineage>
</organism>
<dbReference type="AlphaFoldDB" id="A0A9X0QWP8"/>
<dbReference type="Proteomes" id="UP000600101">
    <property type="component" value="Unassembled WGS sequence"/>
</dbReference>
<dbReference type="GO" id="GO:0009881">
    <property type="term" value="F:photoreceptor activity"/>
    <property type="evidence" value="ECO:0007669"/>
    <property type="project" value="UniProtKB-KW"/>
</dbReference>
<protein>
    <recommendedName>
        <fullName evidence="2">histidine kinase</fullName>
        <ecNumber evidence="2">2.7.13.3</ecNumber>
    </recommendedName>
</protein>
<dbReference type="SMART" id="SM00091">
    <property type="entry name" value="PAS"/>
    <property type="match status" value="3"/>
</dbReference>
<dbReference type="InterPro" id="IPR000014">
    <property type="entry name" value="PAS"/>
</dbReference>
<evidence type="ECO:0000256" key="15">
    <source>
        <dbReference type="ARBA" id="ARBA00023170"/>
    </source>
</evidence>
<dbReference type="GO" id="GO:0005524">
    <property type="term" value="F:ATP binding"/>
    <property type="evidence" value="ECO:0007669"/>
    <property type="project" value="UniProtKB-KW"/>
</dbReference>
<dbReference type="GO" id="GO:0004673">
    <property type="term" value="F:protein histidine kinase activity"/>
    <property type="evidence" value="ECO:0007669"/>
    <property type="project" value="UniProtKB-EC"/>
</dbReference>
<dbReference type="InterPro" id="IPR036890">
    <property type="entry name" value="HATPase_C_sf"/>
</dbReference>
<evidence type="ECO:0000256" key="16">
    <source>
        <dbReference type="SAM" id="MobiDB-lite"/>
    </source>
</evidence>
<keyword evidence="8" id="KW-0808">Transferase</keyword>
<keyword evidence="9" id="KW-0677">Repeat</keyword>
<gene>
    <name evidence="20" type="ORF">H7965_08275</name>
</gene>
<feature type="region of interest" description="Disordered" evidence="16">
    <location>
        <begin position="912"/>
        <end position="956"/>
    </location>
</feature>
<reference evidence="20" key="1">
    <citation type="submission" date="2020-08" db="EMBL/GenBank/DDBJ databases">
        <authorList>
            <person name="Hu Y."/>
            <person name="Nguyen S.V."/>
            <person name="Li F."/>
            <person name="Fanning S."/>
        </authorList>
    </citation>
    <scope>NUCLEOTIDE SEQUENCE</scope>
    <source>
        <strain evidence="20">SYSU D8009</strain>
    </source>
</reference>
<dbReference type="PANTHER" id="PTHR41523:SF8">
    <property type="entry name" value="ETHYLENE RESPONSE SENSOR PROTEIN"/>
    <property type="match status" value="1"/>
</dbReference>
<dbReference type="Pfam" id="PF08447">
    <property type="entry name" value="PAS_3"/>
    <property type="match status" value="2"/>
</dbReference>
<sequence length="956" mass="103804">MNLVGSTTARRTGLLLLATIVALPLLVTGVGAWRSWQGIWREATAELTRTADAAAEYGMRVLVAYALAARQVDALVAGLSDAEIRAREPELHAAMKALVSELPQAENSFIIDRTGVPLVASSLLPVPRVRTAADRDFFIDLQRDDAPQVHVSQLYIGRFDHRPFFAISRRRTRTGNGLPPGEFDGVVNVSAFPERLAAGLQQVQVGSGYTLSLIRADGAVLVRTGPPVEPGVRVPAGSPWRAQVAAGMQRATYQTADEGGGQLVALTRLGGFPIYATAQRSRAGILPLWWREVAPQLAIGLPASLALLALVLLVRRGQQDLLDSNATLEARVAERTAALREVSDALDLSPSMITDLTGHVVHWSAGCERVYGWTREEMLGKRARTMLKTELPPGGMGPITAALERDGSWQGELRQCRKDGTPIVTGAHWTYRLDPVTGRPNGYVSTRTDLTALRQAERAAMQSEARLRRAQEASGVIAFEIDSHGLGATDPSLPTLFGLPQGPPFDPPGMLTRIHPEDMIRLAEEHRRLARAGGTFATEFRVVWPDGSEHWLLSRGEAEPDPDGGPLPARIRGVCLDITARRRAEAALTESEERLRLAQEAARLGTYDYDYAAGRVTWDSRMRALWALPEDVPITRRRFVEAIHPDDRALRRAAVRRAMDPSGEGLYQLELRVVGIADGRERWIAATGQVRFAGGRPARLVGIAMDITDRKQAETRNQLLMREVDHRAKNALAVVQAALRLSRAESPAELVRIIEGRVAALARAQTMLAQRRWEGAELRALMEGELAPFLGPDTEDAPRAVLLGPPVTIAAQAAQPLCMALHELATNAVKYGALSVPGGLLTVTWRIESGGRILHLVWRESGGPLVDAPPAGRGFGSRVIEQTVQAQLGGKLSRLWLADGLRCELLVPLRSQEPSEMEEMPPTPAWGPGRLPGGSSCATSQQNAAHGRPRMLPSCG</sequence>
<keyword evidence="7" id="KW-0288">FMN</keyword>
<evidence type="ECO:0000256" key="14">
    <source>
        <dbReference type="ARBA" id="ARBA00023026"/>
    </source>
</evidence>
<evidence type="ECO:0000313" key="21">
    <source>
        <dbReference type="Proteomes" id="UP000600101"/>
    </source>
</evidence>
<keyword evidence="5" id="KW-0716">Sensory transduction</keyword>
<keyword evidence="17" id="KW-0472">Membrane</keyword>
<dbReference type="InterPro" id="IPR001610">
    <property type="entry name" value="PAC"/>
</dbReference>
<evidence type="ECO:0000256" key="9">
    <source>
        <dbReference type="ARBA" id="ARBA00022737"/>
    </source>
</evidence>
<dbReference type="Gene3D" id="3.30.450.20">
    <property type="entry name" value="PAS domain"/>
    <property type="match status" value="5"/>
</dbReference>
<feature type="domain" description="PAS" evidence="18">
    <location>
        <begin position="591"/>
        <end position="662"/>
    </location>
</feature>
<accession>A0A9X0QWP8</accession>